<feature type="non-terminal residue" evidence="2">
    <location>
        <position position="180"/>
    </location>
</feature>
<dbReference type="Proteomes" id="UP000199312">
    <property type="component" value="Unassembled WGS sequence"/>
</dbReference>
<evidence type="ECO:0000313" key="2">
    <source>
        <dbReference type="EMBL" id="SFS60618.1"/>
    </source>
</evidence>
<evidence type="ECO:0000256" key="1">
    <source>
        <dbReference type="SAM" id="SignalP"/>
    </source>
</evidence>
<evidence type="ECO:0000313" key="3">
    <source>
        <dbReference type="Proteomes" id="UP000199312"/>
    </source>
</evidence>
<feature type="signal peptide" evidence="1">
    <location>
        <begin position="1"/>
        <end position="19"/>
    </location>
</feature>
<name>A0A1I6R7V0_9FLAO</name>
<keyword evidence="3" id="KW-1185">Reference proteome</keyword>
<accession>A0A1I6R7V0</accession>
<sequence>MKKIFVFLFSISTAYFLQAQTFINYNTLSGKDAGATVSAYINNNSEMSGSFYLYENWENNATVLFKNEEVLIKNINFDALRGKFVSQISTDSVFVFYNLDKVFILGKTFININNKYYQSLDSSNPENGFLKEYYIKEIKPEVHVISNKVLKPGEKKLMHKYYMYLNNTLTEINLKKKDIL</sequence>
<dbReference type="AlphaFoldDB" id="A0A1I6R7V0"/>
<dbReference type="STRING" id="593133.SAMN04488006_2344"/>
<gene>
    <name evidence="2" type="ORF">SAMN04488006_2344</name>
</gene>
<keyword evidence="1" id="KW-0732">Signal</keyword>
<dbReference type="RefSeq" id="WP_143102413.1">
    <property type="nucleotide sequence ID" value="NZ_FOZP01000005.1"/>
</dbReference>
<dbReference type="EMBL" id="FOZP01000005">
    <property type="protein sequence ID" value="SFS60618.1"/>
    <property type="molecule type" value="Genomic_DNA"/>
</dbReference>
<feature type="chain" id="PRO_5011590400" evidence="1">
    <location>
        <begin position="20"/>
        <end position="180"/>
    </location>
</feature>
<organism evidence="2 3">
    <name type="scientific">Lutibacter maritimus</name>
    <dbReference type="NCBI Taxonomy" id="593133"/>
    <lineage>
        <taxon>Bacteria</taxon>
        <taxon>Pseudomonadati</taxon>
        <taxon>Bacteroidota</taxon>
        <taxon>Flavobacteriia</taxon>
        <taxon>Flavobacteriales</taxon>
        <taxon>Flavobacteriaceae</taxon>
        <taxon>Lutibacter</taxon>
    </lineage>
</organism>
<dbReference type="OrthoDB" id="1446448at2"/>
<protein>
    <submittedName>
        <fullName evidence="2">Uncharacterized protein</fullName>
    </submittedName>
</protein>
<reference evidence="3" key="1">
    <citation type="submission" date="2016-10" db="EMBL/GenBank/DDBJ databases">
        <authorList>
            <person name="Varghese N."/>
            <person name="Submissions S."/>
        </authorList>
    </citation>
    <scope>NUCLEOTIDE SEQUENCE [LARGE SCALE GENOMIC DNA]</scope>
    <source>
        <strain evidence="3">DSM 24450</strain>
    </source>
</reference>
<proteinExistence type="predicted"/>